<reference evidence="1" key="1">
    <citation type="submission" date="2025-08" db="UniProtKB">
        <authorList>
            <consortium name="Ensembl"/>
        </authorList>
    </citation>
    <scope>IDENTIFICATION</scope>
</reference>
<name>A0A2K5MVW7_CERAT</name>
<reference evidence="1" key="2">
    <citation type="submission" date="2025-09" db="UniProtKB">
        <authorList>
            <consortium name="Ensembl"/>
        </authorList>
    </citation>
    <scope>IDENTIFICATION</scope>
</reference>
<sequence>MFHPAVKEIGFIPLVIHGKVWDGLERQLSPSPFYRWKPEAQRGVMFLPLPLWETPADINL</sequence>
<dbReference type="OMA" id="WETQVDI"/>
<dbReference type="AlphaFoldDB" id="A0A2K5MVW7"/>
<dbReference type="Proteomes" id="UP000233060">
    <property type="component" value="Unassembled WGS sequence"/>
</dbReference>
<keyword evidence="2" id="KW-1185">Reference proteome</keyword>
<evidence type="ECO:0000313" key="1">
    <source>
        <dbReference type="Ensembl" id="ENSCATP00000029379.1"/>
    </source>
</evidence>
<evidence type="ECO:0000313" key="2">
    <source>
        <dbReference type="Proteomes" id="UP000233060"/>
    </source>
</evidence>
<dbReference type="Ensembl" id="ENSCATT00000053636.1">
    <property type="protein sequence ID" value="ENSCATP00000029379.1"/>
    <property type="gene ID" value="ENSCATG00000037930.1"/>
</dbReference>
<dbReference type="GeneTree" id="ENSGT00860000136069"/>
<protein>
    <submittedName>
        <fullName evidence="1">Uncharacterized protein</fullName>
    </submittedName>
</protein>
<proteinExistence type="predicted"/>
<organism evidence="1 2">
    <name type="scientific">Cercocebus atys</name>
    <name type="common">Sooty mangabey</name>
    <name type="synonym">Cercocebus torquatus atys</name>
    <dbReference type="NCBI Taxonomy" id="9531"/>
    <lineage>
        <taxon>Eukaryota</taxon>
        <taxon>Metazoa</taxon>
        <taxon>Chordata</taxon>
        <taxon>Craniata</taxon>
        <taxon>Vertebrata</taxon>
        <taxon>Euteleostomi</taxon>
        <taxon>Mammalia</taxon>
        <taxon>Eutheria</taxon>
        <taxon>Euarchontoglires</taxon>
        <taxon>Primates</taxon>
        <taxon>Haplorrhini</taxon>
        <taxon>Catarrhini</taxon>
        <taxon>Cercopithecidae</taxon>
        <taxon>Cercopithecinae</taxon>
        <taxon>Cercocebus</taxon>
    </lineage>
</organism>
<dbReference type="Bgee" id="ENSCATG00000037930">
    <property type="expression patterns" value="Expressed in cerebellum and 2 other cell types or tissues"/>
</dbReference>
<accession>A0A2K5MVW7</accession>